<accession>A0ABS8G4A3</accession>
<evidence type="ECO:0000256" key="3">
    <source>
        <dbReference type="ARBA" id="ARBA00023002"/>
    </source>
</evidence>
<dbReference type="RefSeq" id="WP_229159421.1">
    <property type="nucleotide sequence ID" value="NZ_JAJEWP010000001.1"/>
</dbReference>
<evidence type="ECO:0000256" key="1">
    <source>
        <dbReference type="ARBA" id="ARBA00007174"/>
    </source>
</evidence>
<evidence type="ECO:0000313" key="7">
    <source>
        <dbReference type="Proteomes" id="UP001520878"/>
    </source>
</evidence>
<evidence type="ECO:0000256" key="2">
    <source>
        <dbReference type="ARBA" id="ARBA00012499"/>
    </source>
</evidence>
<dbReference type="EC" id="1.8.4.12" evidence="2"/>
<keyword evidence="3 6" id="KW-0560">Oxidoreductase</keyword>
<dbReference type="InterPro" id="IPR011057">
    <property type="entry name" value="Mss4-like_sf"/>
</dbReference>
<reference evidence="6 7" key="1">
    <citation type="submission" date="2021-10" db="EMBL/GenBank/DDBJ databases">
        <title>Draft genome of Aestuariibacter halophilus JC2043.</title>
        <authorList>
            <person name="Emsley S.A."/>
            <person name="Pfannmuller K.M."/>
            <person name="Ushijima B."/>
            <person name="Saw J.H."/>
            <person name="Videau P."/>
        </authorList>
    </citation>
    <scope>NUCLEOTIDE SEQUENCE [LARGE SCALE GENOMIC DNA]</scope>
    <source>
        <strain evidence="6 7">JC2043</strain>
    </source>
</reference>
<dbReference type="InterPro" id="IPR002579">
    <property type="entry name" value="Met_Sox_Rdtase_MsrB_dom"/>
</dbReference>
<dbReference type="Gene3D" id="2.170.150.20">
    <property type="entry name" value="Peptide methionine sulfoxide reductase"/>
    <property type="match status" value="1"/>
</dbReference>
<dbReference type="PANTHER" id="PTHR10173">
    <property type="entry name" value="METHIONINE SULFOXIDE REDUCTASE"/>
    <property type="match status" value="1"/>
</dbReference>
<dbReference type="EMBL" id="JAJEWP010000001">
    <property type="protein sequence ID" value="MCC2615427.1"/>
    <property type="molecule type" value="Genomic_DNA"/>
</dbReference>
<dbReference type="PANTHER" id="PTHR10173:SF52">
    <property type="entry name" value="METHIONINE-R-SULFOXIDE REDUCTASE B1"/>
    <property type="match status" value="1"/>
</dbReference>
<dbReference type="NCBIfam" id="TIGR00357">
    <property type="entry name" value="peptide-methionine (R)-S-oxide reductase MsrB"/>
    <property type="match status" value="1"/>
</dbReference>
<evidence type="ECO:0000256" key="4">
    <source>
        <dbReference type="ARBA" id="ARBA00048488"/>
    </source>
</evidence>
<dbReference type="GO" id="GO:0033743">
    <property type="term" value="F:peptide-methionine (R)-S-oxide reductase activity"/>
    <property type="evidence" value="ECO:0007669"/>
    <property type="project" value="UniProtKB-EC"/>
</dbReference>
<evidence type="ECO:0000259" key="5">
    <source>
        <dbReference type="PROSITE" id="PS51790"/>
    </source>
</evidence>
<dbReference type="SUPFAM" id="SSF51316">
    <property type="entry name" value="Mss4-like"/>
    <property type="match status" value="1"/>
</dbReference>
<feature type="domain" description="MsrB" evidence="5">
    <location>
        <begin position="5"/>
        <end position="127"/>
    </location>
</feature>
<sequence>MKLTEQQWRERLSDEEFRVCRQKGTEYPGSGELLHTTSKGRYCCKCCGAHLFDSDTKFDAGCGWPSFFAQAAANNVVFQPDNSHGMERTEILCKHCDAHLGHVFEDGPAPTGQRFCVNSVSLTFENTP</sequence>
<keyword evidence="7" id="KW-1185">Reference proteome</keyword>
<comment type="catalytic activity">
    <reaction evidence="4">
        <text>L-methionyl-[protein] + [thioredoxin]-disulfide + H2O = L-methionyl-(R)-S-oxide-[protein] + [thioredoxin]-dithiol</text>
        <dbReference type="Rhea" id="RHEA:24164"/>
        <dbReference type="Rhea" id="RHEA-COMP:10698"/>
        <dbReference type="Rhea" id="RHEA-COMP:10700"/>
        <dbReference type="Rhea" id="RHEA-COMP:12313"/>
        <dbReference type="Rhea" id="RHEA-COMP:12314"/>
        <dbReference type="ChEBI" id="CHEBI:15377"/>
        <dbReference type="ChEBI" id="CHEBI:16044"/>
        <dbReference type="ChEBI" id="CHEBI:29950"/>
        <dbReference type="ChEBI" id="CHEBI:45764"/>
        <dbReference type="ChEBI" id="CHEBI:50058"/>
        <dbReference type="EC" id="1.8.4.12"/>
    </reaction>
</comment>
<evidence type="ECO:0000313" key="6">
    <source>
        <dbReference type="EMBL" id="MCC2615427.1"/>
    </source>
</evidence>
<comment type="similarity">
    <text evidence="1">Belongs to the MsrB Met sulfoxide reductase family.</text>
</comment>
<dbReference type="PROSITE" id="PS51790">
    <property type="entry name" value="MSRB"/>
    <property type="match status" value="1"/>
</dbReference>
<dbReference type="InterPro" id="IPR028427">
    <property type="entry name" value="Met_Sox_Rdtase_MsrB"/>
</dbReference>
<name>A0ABS8G4A3_9ALTE</name>
<protein>
    <recommendedName>
        <fullName evidence="2">peptide-methionine (R)-S-oxide reductase</fullName>
        <ecNumber evidence="2">1.8.4.12</ecNumber>
    </recommendedName>
</protein>
<gene>
    <name evidence="6" type="primary">msrB</name>
    <name evidence="6" type="ORF">LJ739_04135</name>
</gene>
<organism evidence="6 7">
    <name type="scientific">Fluctibacter halophilus</name>
    <dbReference type="NCBI Taxonomy" id="226011"/>
    <lineage>
        <taxon>Bacteria</taxon>
        <taxon>Pseudomonadati</taxon>
        <taxon>Pseudomonadota</taxon>
        <taxon>Gammaproteobacteria</taxon>
        <taxon>Alteromonadales</taxon>
        <taxon>Alteromonadaceae</taxon>
        <taxon>Fluctibacter</taxon>
    </lineage>
</organism>
<comment type="caution">
    <text evidence="6">The sequence shown here is derived from an EMBL/GenBank/DDBJ whole genome shotgun (WGS) entry which is preliminary data.</text>
</comment>
<dbReference type="Pfam" id="PF01641">
    <property type="entry name" value="SelR"/>
    <property type="match status" value="1"/>
</dbReference>
<proteinExistence type="inferred from homology"/>
<dbReference type="Proteomes" id="UP001520878">
    <property type="component" value="Unassembled WGS sequence"/>
</dbReference>